<evidence type="ECO:0000313" key="1">
    <source>
        <dbReference type="EMBL" id="JAE21820.1"/>
    </source>
</evidence>
<dbReference type="EMBL" id="GBRH01176076">
    <property type="protein sequence ID" value="JAE21820.1"/>
    <property type="molecule type" value="Transcribed_RNA"/>
</dbReference>
<reference evidence="1" key="1">
    <citation type="submission" date="2014-09" db="EMBL/GenBank/DDBJ databases">
        <authorList>
            <person name="Magalhaes I.L.F."/>
            <person name="Oliveira U."/>
            <person name="Santos F.R."/>
            <person name="Vidigal T.H.D.A."/>
            <person name="Brescovit A.D."/>
            <person name="Santos A.J."/>
        </authorList>
    </citation>
    <scope>NUCLEOTIDE SEQUENCE</scope>
    <source>
        <tissue evidence="1">Shoot tissue taken approximately 20 cm above the soil surface</tissue>
    </source>
</reference>
<name>A0A0A9G9Q1_ARUDO</name>
<reference evidence="1" key="2">
    <citation type="journal article" date="2015" name="Data Brief">
        <title>Shoot transcriptome of the giant reed, Arundo donax.</title>
        <authorList>
            <person name="Barrero R.A."/>
            <person name="Guerrero F.D."/>
            <person name="Moolhuijzen P."/>
            <person name="Goolsby J.A."/>
            <person name="Tidwell J."/>
            <person name="Bellgard S.E."/>
            <person name="Bellgard M.I."/>
        </authorList>
    </citation>
    <scope>NUCLEOTIDE SEQUENCE</scope>
    <source>
        <tissue evidence="1">Shoot tissue taken approximately 20 cm above the soil surface</tissue>
    </source>
</reference>
<proteinExistence type="predicted"/>
<accession>A0A0A9G9Q1</accession>
<sequence>MESGVLEISQPQSSYGLPTWFFCAKHRHPNPVVAAERHNSKYVALSSISLQDLWKQ</sequence>
<dbReference type="AlphaFoldDB" id="A0A0A9G9Q1"/>
<organism evidence="1">
    <name type="scientific">Arundo donax</name>
    <name type="common">Giant reed</name>
    <name type="synonym">Donax arundinaceus</name>
    <dbReference type="NCBI Taxonomy" id="35708"/>
    <lineage>
        <taxon>Eukaryota</taxon>
        <taxon>Viridiplantae</taxon>
        <taxon>Streptophyta</taxon>
        <taxon>Embryophyta</taxon>
        <taxon>Tracheophyta</taxon>
        <taxon>Spermatophyta</taxon>
        <taxon>Magnoliopsida</taxon>
        <taxon>Liliopsida</taxon>
        <taxon>Poales</taxon>
        <taxon>Poaceae</taxon>
        <taxon>PACMAD clade</taxon>
        <taxon>Arundinoideae</taxon>
        <taxon>Arundineae</taxon>
        <taxon>Arundo</taxon>
    </lineage>
</organism>
<protein>
    <submittedName>
        <fullName evidence="1">Uncharacterized protein</fullName>
    </submittedName>
</protein>